<protein>
    <recommendedName>
        <fullName evidence="5">Fibronectin type-III domain-containing protein</fullName>
    </recommendedName>
</protein>
<dbReference type="SMART" id="SM00060">
    <property type="entry name" value="FN3"/>
    <property type="match status" value="2"/>
</dbReference>
<dbReference type="GO" id="GO:0016798">
    <property type="term" value="F:hydrolase activity, acting on glycosyl bonds"/>
    <property type="evidence" value="ECO:0007669"/>
    <property type="project" value="UniProtKB-KW"/>
</dbReference>
<comment type="caution">
    <text evidence="6">The sequence shown here is derived from an EMBL/GenBank/DDBJ whole genome shotgun (WGS) entry which is preliminary data.</text>
</comment>
<dbReference type="Gene3D" id="2.60.40.10">
    <property type="entry name" value="Immunoglobulins"/>
    <property type="match status" value="1"/>
</dbReference>
<accession>A0A233SND5</accession>
<dbReference type="Pfam" id="PF00041">
    <property type="entry name" value="fn3"/>
    <property type="match status" value="1"/>
</dbReference>
<keyword evidence="2" id="KW-0119">Carbohydrate metabolism</keyword>
<dbReference type="InterPro" id="IPR024301">
    <property type="entry name" value="Amidase_6"/>
</dbReference>
<keyword evidence="4" id="KW-0732">Signal</keyword>
<evidence type="ECO:0000313" key="7">
    <source>
        <dbReference type="Proteomes" id="UP000215483"/>
    </source>
</evidence>
<dbReference type="GO" id="GO:0000272">
    <property type="term" value="P:polysaccharide catabolic process"/>
    <property type="evidence" value="ECO:0007669"/>
    <property type="project" value="UniProtKB-KW"/>
</dbReference>
<feature type="compositionally biased region" description="Low complexity" evidence="3">
    <location>
        <begin position="43"/>
        <end position="58"/>
    </location>
</feature>
<dbReference type="InterPro" id="IPR013783">
    <property type="entry name" value="Ig-like_fold"/>
</dbReference>
<dbReference type="NCBIfam" id="NF033679">
    <property type="entry name" value="DNRLRE_dom"/>
    <property type="match status" value="2"/>
</dbReference>
<feature type="chain" id="PRO_5012646991" description="Fibronectin type-III domain-containing protein" evidence="4">
    <location>
        <begin position="26"/>
        <end position="1320"/>
    </location>
</feature>
<keyword evidence="1" id="KW-0326">Glycosidase</keyword>
<dbReference type="PROSITE" id="PS50853">
    <property type="entry name" value="FN3"/>
    <property type="match status" value="1"/>
</dbReference>
<keyword evidence="7" id="KW-1185">Reference proteome</keyword>
<evidence type="ECO:0000256" key="2">
    <source>
        <dbReference type="ARBA" id="ARBA00023326"/>
    </source>
</evidence>
<dbReference type="InterPro" id="IPR036116">
    <property type="entry name" value="FN3_sf"/>
</dbReference>
<sequence>MRRTAVLAAAALTLNLTLATGLAGAAAAAVPDLSQSGTPTDGTAGDAASALSEAADTGEPVHITGLDDEFSTTYANPDGTLTTRISEGEQRIAGPNGTFAPVNLTLKRAGDRGWVPRNSPVPVVVSDGGSRTAATLTKSDGSKVGVGWPTNLPKPKVHGGVATYRVSATENLVVSTTASGFTAHVVLTARPSRSFSLTLPLVLGGKLSARQTTNGAIALRRGPSGATVASAHQFTMWDSAHGAEAAPDAEHKVATTLTKGPDGSTWMRLRPSTKFLTSPRTVYPVTIDPDISSLSRSGDTYVYTDNTTPQISSYRLMVGTFDNGVTNYRSYLNWKLDAIQGKHVVSANLKLYQYDANTCTAQPMSVHPLDANSSPSTVWANRPAADYSGTWWISDSFNHGDETDGCANATESIDITKIIKGWVDGTHAQHGIQLNNAAADLTYGKRFCSMNPDSSHTSCNTATREPTLAVTYNTLPAKPSGLQATPGSTSGSASYVTSTTPTLAALVKDADSNSLTTQFSLATSGGTVLTTGSGASVASGAKATWTVPAGVLADHTTYKFQVRGYDGTDYSAWSSWLNFTVDTSKAPKPPADLPTALQSGASQTLTPILSGVVSAPSGNTVQAEFLLYDNTGAALGGSPLATIGADNGERAAVQVPAGLLSDGATYTWKMRACSNSRCSGYTGTQSFTVHLPAAPTTPTTTTTVIGSSALTQATVDTGATDCAGAACTGSAASTLKVGASGTAHWRSYILPDLSAIPSGAQITSATLSMGTAGCMGTCEAHDIEVHPLNADWTAAGTGPDLVAAADGNALDLSTADPASLDVTSAVQLWLDGSNPDQGLALQAADEGSGTTTGATYPASGTKLTVTYIAPGAPDAPTTVTATPTAAGLLVHWNAPENTGYSGDISSYTVTAYVAGTTQQAAQTSVDAATGGTTAVLTGLTNGVNYTVTVTATTTHGTSAPATSSSVKPAATHAASTTAYKSILQQYLDARSGLLTGTYASADAAVAASADGAAFSAQLHTDEDDLLAEKARLSGDGVGYSGITTSLADTTAGPLTSTSDLVYTHHTGATTMTDGTTQNGEDAHEVYTFDTSGPSPVLTQRLDATDFLSSLSASGTAAAQVPLDGDDTDVTAPGMEAFYTDGDALPVGTAPAGTAKRASFSRGGTVSWAAAHYADADELRTDCTNFASKSLNRGGGAHMEYGSVIDIRRSPYEWWRKSKSDMTYSWSAANNFANFMGNEDSVTWVRNLSSVSAGDIMLLEYAGDGDSNLDHAAVIYGTGSTTSSIKVYQHSSHYRNTNLAAIIKRRPGVTVYIAHITPHWY</sequence>
<dbReference type="SUPFAM" id="SSF49265">
    <property type="entry name" value="Fibronectin type III"/>
    <property type="match status" value="1"/>
</dbReference>
<evidence type="ECO:0000256" key="1">
    <source>
        <dbReference type="ARBA" id="ARBA00023295"/>
    </source>
</evidence>
<dbReference type="Pfam" id="PF12671">
    <property type="entry name" value="Amidase_6"/>
    <property type="match status" value="1"/>
</dbReference>
<feature type="signal peptide" evidence="4">
    <location>
        <begin position="1"/>
        <end position="25"/>
    </location>
</feature>
<reference evidence="6 7" key="1">
    <citation type="submission" date="2016-07" db="EMBL/GenBank/DDBJ databases">
        <title>Draft genome of Streptomyces diastatochromogenes.</title>
        <authorList>
            <person name="Podduturi R."/>
            <person name="Lukassen M.B."/>
            <person name="Clausen N."/>
            <person name="Nielsen J.L."/>
            <person name="Jorgensen N.O."/>
        </authorList>
    </citation>
    <scope>NUCLEOTIDE SEQUENCE [LARGE SCALE GENOMIC DNA]</scope>
    <source>
        <strain evidence="6 7">DSM 40608</strain>
    </source>
</reference>
<evidence type="ECO:0000256" key="4">
    <source>
        <dbReference type="SAM" id="SignalP"/>
    </source>
</evidence>
<feature type="domain" description="Fibronectin type-III" evidence="5">
    <location>
        <begin position="872"/>
        <end position="971"/>
    </location>
</feature>
<name>A0A233SND5_STRDA</name>
<proteinExistence type="predicted"/>
<evidence type="ECO:0000313" key="6">
    <source>
        <dbReference type="EMBL" id="OXY97153.1"/>
    </source>
</evidence>
<evidence type="ECO:0000256" key="3">
    <source>
        <dbReference type="SAM" id="MobiDB-lite"/>
    </source>
</evidence>
<dbReference type="InterPro" id="IPR003961">
    <property type="entry name" value="FN3_dom"/>
</dbReference>
<dbReference type="RefSeq" id="WP_094216015.1">
    <property type="nucleotide sequence ID" value="NZ_MCGQ01000009.1"/>
</dbReference>
<organism evidence="6 7">
    <name type="scientific">Streptomyces diastatochromogenes</name>
    <dbReference type="NCBI Taxonomy" id="42236"/>
    <lineage>
        <taxon>Bacteria</taxon>
        <taxon>Bacillati</taxon>
        <taxon>Actinomycetota</taxon>
        <taxon>Actinomycetes</taxon>
        <taxon>Kitasatosporales</taxon>
        <taxon>Streptomycetaceae</taxon>
        <taxon>Streptomyces</taxon>
    </lineage>
</organism>
<gene>
    <name evidence="6" type="ORF">BEK98_09470</name>
</gene>
<dbReference type="Proteomes" id="UP000215483">
    <property type="component" value="Unassembled WGS sequence"/>
</dbReference>
<dbReference type="OrthoDB" id="5994822at2"/>
<evidence type="ECO:0000259" key="5">
    <source>
        <dbReference type="PROSITE" id="PS50853"/>
    </source>
</evidence>
<feature type="region of interest" description="Disordered" evidence="3">
    <location>
        <begin position="37"/>
        <end position="79"/>
    </location>
</feature>
<keyword evidence="1" id="KW-0378">Hydrolase</keyword>
<dbReference type="EMBL" id="MCGQ01000009">
    <property type="protein sequence ID" value="OXY97153.1"/>
    <property type="molecule type" value="Genomic_DNA"/>
</dbReference>
<keyword evidence="2" id="KW-0624">Polysaccharide degradation</keyword>